<feature type="transmembrane region" description="Helical" evidence="6">
    <location>
        <begin position="212"/>
        <end position="233"/>
    </location>
</feature>
<dbReference type="InterPro" id="IPR045062">
    <property type="entry name" value="Cyt_c_biogenesis_CcsA/CcmC"/>
</dbReference>
<evidence type="ECO:0000256" key="6">
    <source>
        <dbReference type="SAM" id="Phobius"/>
    </source>
</evidence>
<dbReference type="PANTHER" id="PTHR30071">
    <property type="entry name" value="HEME EXPORTER PROTEIN C"/>
    <property type="match status" value="1"/>
</dbReference>
<feature type="transmembrane region" description="Helical" evidence="6">
    <location>
        <begin position="106"/>
        <end position="123"/>
    </location>
</feature>
<evidence type="ECO:0000256" key="2">
    <source>
        <dbReference type="ARBA" id="ARBA00022692"/>
    </source>
</evidence>
<dbReference type="STRING" id="1123357.SAMN02745244_02709"/>
<proteinExistence type="predicted"/>
<gene>
    <name evidence="8" type="ORF">SAMN02745244_02709</name>
</gene>
<dbReference type="GO" id="GO:0017004">
    <property type="term" value="P:cytochrome complex assembly"/>
    <property type="evidence" value="ECO:0007669"/>
    <property type="project" value="UniProtKB-KW"/>
</dbReference>
<sequence length="302" mass="32914">MLESAEYLVTATVVTVLLALLCGIALAASSRNRAVAQTRSRAKVSVGAGDFAPVQPKAEAAAPARSSSLSWWATGFQVAALVLLTTYIGIRMSITGHGPFSNQHEFAVAFVWGILLVNLFFEMRFRIRMLSLVVLPVAAVLLVYALGLDTGVKPLIPALQNNLLLTLHVGFAIIAYGAACVSFGAAVLYLLHPVLPKRLPLPRQDVLDDVGYRAAVVTFPLLTIMIVLGSVWANTAWGRYWGWDPKETAALVTWLVYGAFLHVRVVRNWRGRQAAWMLVIGFVTVLFAYFGNHFFGGLHSYA</sequence>
<feature type="transmembrane region" description="Helical" evidence="6">
    <location>
        <begin position="248"/>
        <end position="267"/>
    </location>
</feature>
<evidence type="ECO:0000256" key="3">
    <source>
        <dbReference type="ARBA" id="ARBA00022748"/>
    </source>
</evidence>
<protein>
    <submittedName>
        <fullName evidence="8">Cytochrome c-type biogenesis protein CcsB</fullName>
    </submittedName>
</protein>
<keyword evidence="9" id="KW-1185">Reference proteome</keyword>
<evidence type="ECO:0000256" key="4">
    <source>
        <dbReference type="ARBA" id="ARBA00022989"/>
    </source>
</evidence>
<dbReference type="RefSeq" id="WP_073189175.1">
    <property type="nucleotide sequence ID" value="NZ_FQZG01000055.1"/>
</dbReference>
<dbReference type="InterPro" id="IPR017562">
    <property type="entry name" value="Cyt_c_biogenesis_CcsA"/>
</dbReference>
<feature type="transmembrane region" description="Helical" evidence="6">
    <location>
        <begin position="6"/>
        <end position="29"/>
    </location>
</feature>
<comment type="subcellular location">
    <subcellularLocation>
        <location evidence="1">Membrane</location>
        <topology evidence="1">Multi-pass membrane protein</topology>
    </subcellularLocation>
</comment>
<dbReference type="InterPro" id="IPR002541">
    <property type="entry name" value="Cyt_c_assembly"/>
</dbReference>
<keyword evidence="5 6" id="KW-0472">Membrane</keyword>
<dbReference type="GO" id="GO:0005886">
    <property type="term" value="C:plasma membrane"/>
    <property type="evidence" value="ECO:0007669"/>
    <property type="project" value="TreeGrafter"/>
</dbReference>
<dbReference type="PANTHER" id="PTHR30071:SF1">
    <property type="entry name" value="CYTOCHROME B_B6 PROTEIN-RELATED"/>
    <property type="match status" value="1"/>
</dbReference>
<feature type="domain" description="Cytochrome c assembly protein" evidence="7">
    <location>
        <begin position="104"/>
        <end position="299"/>
    </location>
</feature>
<dbReference type="Pfam" id="PF01578">
    <property type="entry name" value="Cytochrom_C_asm"/>
    <property type="match status" value="1"/>
</dbReference>
<evidence type="ECO:0000259" key="7">
    <source>
        <dbReference type="Pfam" id="PF01578"/>
    </source>
</evidence>
<dbReference type="EMBL" id="FQZG01000055">
    <property type="protein sequence ID" value="SHJ52550.1"/>
    <property type="molecule type" value="Genomic_DNA"/>
</dbReference>
<feature type="transmembrane region" description="Helical" evidence="6">
    <location>
        <begin position="167"/>
        <end position="191"/>
    </location>
</feature>
<keyword evidence="3" id="KW-0201">Cytochrome c-type biogenesis</keyword>
<feature type="transmembrane region" description="Helical" evidence="6">
    <location>
        <begin position="130"/>
        <end position="147"/>
    </location>
</feature>
<dbReference type="Proteomes" id="UP000184512">
    <property type="component" value="Unassembled WGS sequence"/>
</dbReference>
<name>A0A1M6K0X7_9ACTN</name>
<accession>A0A1M6K0X7</accession>
<evidence type="ECO:0000256" key="1">
    <source>
        <dbReference type="ARBA" id="ARBA00004141"/>
    </source>
</evidence>
<dbReference type="OrthoDB" id="9814290at2"/>
<feature type="transmembrane region" description="Helical" evidence="6">
    <location>
        <begin position="71"/>
        <end position="94"/>
    </location>
</feature>
<evidence type="ECO:0000313" key="8">
    <source>
        <dbReference type="EMBL" id="SHJ52550.1"/>
    </source>
</evidence>
<organism evidence="8 9">
    <name type="scientific">Tessaracoccus bendigoensis DSM 12906</name>
    <dbReference type="NCBI Taxonomy" id="1123357"/>
    <lineage>
        <taxon>Bacteria</taxon>
        <taxon>Bacillati</taxon>
        <taxon>Actinomycetota</taxon>
        <taxon>Actinomycetes</taxon>
        <taxon>Propionibacteriales</taxon>
        <taxon>Propionibacteriaceae</taxon>
        <taxon>Tessaracoccus</taxon>
    </lineage>
</organism>
<keyword evidence="4 6" id="KW-1133">Transmembrane helix</keyword>
<dbReference type="GO" id="GO:0020037">
    <property type="term" value="F:heme binding"/>
    <property type="evidence" value="ECO:0007669"/>
    <property type="project" value="InterPro"/>
</dbReference>
<evidence type="ECO:0000313" key="9">
    <source>
        <dbReference type="Proteomes" id="UP000184512"/>
    </source>
</evidence>
<reference evidence="8 9" key="1">
    <citation type="submission" date="2016-11" db="EMBL/GenBank/DDBJ databases">
        <authorList>
            <person name="Jaros S."/>
            <person name="Januszkiewicz K."/>
            <person name="Wedrychowicz H."/>
        </authorList>
    </citation>
    <scope>NUCLEOTIDE SEQUENCE [LARGE SCALE GENOMIC DNA]</scope>
    <source>
        <strain evidence="8 9">DSM 12906</strain>
    </source>
</reference>
<dbReference type="AlphaFoldDB" id="A0A1M6K0X7"/>
<dbReference type="NCBIfam" id="TIGR03144">
    <property type="entry name" value="cytochr_II_ccsB"/>
    <property type="match status" value="1"/>
</dbReference>
<keyword evidence="2 6" id="KW-0812">Transmembrane</keyword>
<feature type="transmembrane region" description="Helical" evidence="6">
    <location>
        <begin position="274"/>
        <end position="295"/>
    </location>
</feature>
<evidence type="ECO:0000256" key="5">
    <source>
        <dbReference type="ARBA" id="ARBA00023136"/>
    </source>
</evidence>